<comment type="function">
    <text evidence="7">Responsible for synthesis of pseudouridine from uracil.</text>
</comment>
<evidence type="ECO:0000256" key="7">
    <source>
        <dbReference type="RuleBase" id="RU362028"/>
    </source>
</evidence>
<reference evidence="9 10" key="1">
    <citation type="submission" date="2019-12" db="EMBL/GenBank/DDBJ databases">
        <title>Sequence classification of anaerobic respiratory reductive dehalogenases: First we see many, then we see few.</title>
        <authorList>
            <person name="Molenda O."/>
            <person name="Puentes Jacome L.A."/>
            <person name="Cao X."/>
            <person name="Nesbo C.L."/>
            <person name="Tang S."/>
            <person name="Morson N."/>
            <person name="Patron J."/>
            <person name="Lomheim L."/>
            <person name="Wishart D.S."/>
            <person name="Edwards E.A."/>
        </authorList>
    </citation>
    <scope>NUCLEOTIDE SEQUENCE [LARGE SCALE GENOMIC DNA]</scope>
    <source>
        <strain evidence="9 10">12DCA</strain>
    </source>
</reference>
<evidence type="ECO:0000256" key="4">
    <source>
        <dbReference type="ARBA" id="ARBA00023235"/>
    </source>
</evidence>
<evidence type="ECO:0000256" key="3">
    <source>
        <dbReference type="ARBA" id="ARBA00022884"/>
    </source>
</evidence>
<evidence type="ECO:0000259" key="8">
    <source>
        <dbReference type="SMART" id="SM00363"/>
    </source>
</evidence>
<dbReference type="SUPFAM" id="SSF55120">
    <property type="entry name" value="Pseudouridine synthase"/>
    <property type="match status" value="1"/>
</dbReference>
<feature type="domain" description="RNA-binding S4" evidence="8">
    <location>
        <begin position="32"/>
        <end position="95"/>
    </location>
</feature>
<gene>
    <name evidence="9" type="ORF">GQ588_11255</name>
</gene>
<evidence type="ECO:0000256" key="5">
    <source>
        <dbReference type="PIRSR" id="PIRSR606225-1"/>
    </source>
</evidence>
<dbReference type="Pfam" id="PF01479">
    <property type="entry name" value="S4"/>
    <property type="match status" value="1"/>
</dbReference>
<keyword evidence="3 6" id="KW-0694">RNA-binding</keyword>
<dbReference type="InterPro" id="IPR002942">
    <property type="entry name" value="S4_RNA-bd"/>
</dbReference>
<protein>
    <recommendedName>
        <fullName evidence="7">Pseudouridine synthase</fullName>
        <ecNumber evidence="7">5.4.99.-</ecNumber>
    </recommendedName>
</protein>
<dbReference type="Pfam" id="PF00849">
    <property type="entry name" value="PseudoU_synth_2"/>
    <property type="match status" value="1"/>
</dbReference>
<dbReference type="GO" id="GO:0120159">
    <property type="term" value="F:rRNA pseudouridine synthase activity"/>
    <property type="evidence" value="ECO:0007669"/>
    <property type="project" value="UniProtKB-ARBA"/>
</dbReference>
<dbReference type="GO" id="GO:0000455">
    <property type="term" value="P:enzyme-directed rRNA pseudouridine synthesis"/>
    <property type="evidence" value="ECO:0007669"/>
    <property type="project" value="TreeGrafter"/>
</dbReference>
<dbReference type="SUPFAM" id="SSF55174">
    <property type="entry name" value="Alpha-L RNA-binding motif"/>
    <property type="match status" value="1"/>
</dbReference>
<dbReference type="CDD" id="cd00165">
    <property type="entry name" value="S4"/>
    <property type="match status" value="1"/>
</dbReference>
<dbReference type="PANTHER" id="PTHR21600">
    <property type="entry name" value="MITOCHONDRIAL RNA PSEUDOURIDINE SYNTHASE"/>
    <property type="match status" value="1"/>
</dbReference>
<proteinExistence type="inferred from homology"/>
<dbReference type="NCBIfam" id="TIGR00005">
    <property type="entry name" value="rluA_subfam"/>
    <property type="match status" value="1"/>
</dbReference>
<dbReference type="PANTHER" id="PTHR21600:SF44">
    <property type="entry name" value="RIBOSOMAL LARGE SUBUNIT PSEUDOURIDINE SYNTHASE D"/>
    <property type="match status" value="1"/>
</dbReference>
<dbReference type="PROSITE" id="PS01129">
    <property type="entry name" value="PSI_RLU"/>
    <property type="match status" value="1"/>
</dbReference>
<dbReference type="GO" id="GO:0003723">
    <property type="term" value="F:RNA binding"/>
    <property type="evidence" value="ECO:0007669"/>
    <property type="project" value="UniProtKB-KW"/>
</dbReference>
<dbReference type="InterPro" id="IPR036986">
    <property type="entry name" value="S4_RNA-bd_sf"/>
</dbReference>
<dbReference type="EMBL" id="CP046996">
    <property type="protein sequence ID" value="QHA01171.1"/>
    <property type="molecule type" value="Genomic_DNA"/>
</dbReference>
<comment type="catalytic activity">
    <reaction evidence="1 7">
        <text>a uridine in RNA = a pseudouridine in RNA</text>
        <dbReference type="Rhea" id="RHEA:48348"/>
        <dbReference type="Rhea" id="RHEA-COMP:12068"/>
        <dbReference type="Rhea" id="RHEA-COMP:12069"/>
        <dbReference type="ChEBI" id="CHEBI:65314"/>
        <dbReference type="ChEBI" id="CHEBI:65315"/>
    </reaction>
</comment>
<evidence type="ECO:0000313" key="9">
    <source>
        <dbReference type="EMBL" id="QHA01171.1"/>
    </source>
</evidence>
<dbReference type="InterPro" id="IPR006145">
    <property type="entry name" value="PsdUridine_synth_RsuA/RluA"/>
</dbReference>
<keyword evidence="4 7" id="KW-0413">Isomerase</keyword>
<dbReference type="PROSITE" id="PS50889">
    <property type="entry name" value="S4"/>
    <property type="match status" value="1"/>
</dbReference>
<dbReference type="AlphaFoldDB" id="A0A857DKB9"/>
<accession>A0A857DKB9</accession>
<dbReference type="InterPro" id="IPR020103">
    <property type="entry name" value="PsdUridine_synth_cat_dom_sf"/>
</dbReference>
<evidence type="ECO:0000256" key="6">
    <source>
        <dbReference type="PROSITE-ProRule" id="PRU00182"/>
    </source>
</evidence>
<dbReference type="EC" id="5.4.99.-" evidence="7"/>
<name>A0A857DKB9_9FIRM</name>
<dbReference type="Gene3D" id="3.30.2350.10">
    <property type="entry name" value="Pseudouridine synthase"/>
    <property type="match status" value="1"/>
</dbReference>
<dbReference type="FunFam" id="3.30.2350.10:FF:000006">
    <property type="entry name" value="Pseudouridine synthase"/>
    <property type="match status" value="1"/>
</dbReference>
<sequence>MTNHYFEDETQDHFIEEPDSEEWQFVQVAPGQRLDTALAECTSLSRSYIQNLIQQERVLVNSQPKKANYRVQEEDRIEISIPPAQKLDVLPEELPLDIVYEDDDLLVVNKPQGMVVHPAPGAWSGTLVNALLYHCQNLSGINGVIRPGIIHRIDKDTSGLLVVAKTDDAHHHLAHQIKEHSVGRSYRAVVHGLMSEPSGTVDAPIGRDPKDRKKMAVVFKNSRNAVTHYYVLERFMQFTEIKAVLDTGRTHQIRVHMAYLKHPVLGDPLYGPKKNPFGMTGQVLHAETLSFIHPRTGEKMTFTADPPESFRDVLEKLKNSD</sequence>
<feature type="active site" evidence="5">
    <location>
        <position position="154"/>
    </location>
</feature>
<evidence type="ECO:0000313" key="10">
    <source>
        <dbReference type="Proteomes" id="UP000430508"/>
    </source>
</evidence>
<evidence type="ECO:0000256" key="2">
    <source>
        <dbReference type="ARBA" id="ARBA00010876"/>
    </source>
</evidence>
<evidence type="ECO:0000256" key="1">
    <source>
        <dbReference type="ARBA" id="ARBA00000073"/>
    </source>
</evidence>
<dbReference type="Gene3D" id="3.10.290.10">
    <property type="entry name" value="RNA-binding S4 domain"/>
    <property type="match status" value="1"/>
</dbReference>
<dbReference type="InterPro" id="IPR006225">
    <property type="entry name" value="PsdUridine_synth_RluC/D"/>
</dbReference>
<organism evidence="9 10">
    <name type="scientific">Dehalobacter restrictus</name>
    <dbReference type="NCBI Taxonomy" id="55583"/>
    <lineage>
        <taxon>Bacteria</taxon>
        <taxon>Bacillati</taxon>
        <taxon>Bacillota</taxon>
        <taxon>Clostridia</taxon>
        <taxon>Eubacteriales</taxon>
        <taxon>Desulfitobacteriaceae</taxon>
        <taxon>Dehalobacter</taxon>
    </lineage>
</organism>
<dbReference type="CDD" id="cd02869">
    <property type="entry name" value="PseudoU_synth_RluA_like"/>
    <property type="match status" value="1"/>
</dbReference>
<dbReference type="InterPro" id="IPR006224">
    <property type="entry name" value="PsdUridine_synth_RluA-like_CS"/>
</dbReference>
<dbReference type="RefSeq" id="WP_019226895.1">
    <property type="nucleotide sequence ID" value="NZ_CP046996.1"/>
</dbReference>
<dbReference type="Proteomes" id="UP000430508">
    <property type="component" value="Chromosome"/>
</dbReference>
<dbReference type="SMART" id="SM00363">
    <property type="entry name" value="S4"/>
    <property type="match status" value="1"/>
</dbReference>
<comment type="similarity">
    <text evidence="2 7">Belongs to the pseudouridine synthase RluA family.</text>
</comment>
<dbReference type="InterPro" id="IPR050188">
    <property type="entry name" value="RluA_PseudoU_synthase"/>
</dbReference>